<dbReference type="InterPro" id="IPR007191">
    <property type="entry name" value="Sec8_exocyst_N"/>
</dbReference>
<sequence length="1007" mass="116240">MQRYPEQMSPTPRKPPRGKYSRETYSTSSSSNLLMSVIKTLDASENNEEREREKLKIEKEYKKSDKRLAELVSQHDSELTKTMQLFSKISGEVDFSREKIRTVRENLQTCKQLLRCRREELKKLYTDAVKNKNVMQYLDHINELRNVNSTKFASTLQKKHYLKATKMLMNAIEISEKQLKAVEGLDELRQDFLNKKVHLYTRLVEEMNKHIYHSSTTEVLSNFQRNNSARISSNHIQSPFQRTTVRKSADRIEANTKAKKALQEISQNGYVEHDLEIIDDITLLDPDINSTYFIGIIVECFALLNKVPESVETMKVQMQFELLAIVEKTTSYIIDMRQRNVLGPKSIVENGEFNLIDVPFLELLDLLFKQFQLIAVAHQLTLKNYGNVIKRYQLNVKSYDLTDFWGQVQAVLQLLLTDYLDIQNTGDDEIRISFPEQQVNINTFFSRRKNTSKKTLFRFDKSSHTTDVVNSNLLDVEHRGHLRNLSNVSTSSAKDIITSISSKKRREKLFVCRPDPSLIRKIFIPMLAYIHTIESNANMKKNGQVSSLHDFLTTYVKESYLSRGHNRNLSMTIESLSKSQDAWKAIITPEEMKKLGLNRPLLQSCRVVENLIVETKQLIQDLPLYHEDLLKNVCSLLKTYRETCQAAYRGIVQPETEDKRIYSVTWLKDEDISRFLKTLPNYLDLKTANAKAKRGRLKTEMSEDDSPTQIQQRNVREAEMLTSNLGDGGISHHEILSDIGVLKELAILQESMEWFAYRINEFATDLKKPITCVSKGANLSTLPAELTQPIVIKDGTIKVLTNLALEFDELANICLLVLHLEVRVQCFHYLRSNSSDKFKDNNPNKNDTLEPDTKVLKLTKVLSDLDEAFSSTLHPRKTKYIFEGLAHLVARILIMTSNSLESLESHAIQQMIRNSLALQQTLSSITAQREHQLDHARKYYEMLYKEPDEIIKDINEKGPNYSELQYLQAFKLICQGRTNENGENLLTIYQQKLNHILGTKQAFGVQV</sequence>
<evidence type="ECO:0000313" key="10">
    <source>
        <dbReference type="EMBL" id="CAG9804218.1"/>
    </source>
</evidence>
<dbReference type="InterPro" id="IPR039682">
    <property type="entry name" value="Sec8/EXOC4"/>
</dbReference>
<dbReference type="GO" id="GO:0007268">
    <property type="term" value="P:chemical synaptic transmission"/>
    <property type="evidence" value="ECO:0007669"/>
    <property type="project" value="TreeGrafter"/>
</dbReference>
<evidence type="ECO:0000259" key="8">
    <source>
        <dbReference type="Pfam" id="PF04048"/>
    </source>
</evidence>
<keyword evidence="11" id="KW-1185">Reference proteome</keyword>
<dbReference type="GO" id="GO:0015031">
    <property type="term" value="P:protein transport"/>
    <property type="evidence" value="ECO:0007669"/>
    <property type="project" value="UniProtKB-KW"/>
</dbReference>
<evidence type="ECO:0000256" key="1">
    <source>
        <dbReference type="ARBA" id="ARBA00010470"/>
    </source>
</evidence>
<dbReference type="OrthoDB" id="272977at2759"/>
<evidence type="ECO:0000259" key="9">
    <source>
        <dbReference type="Pfam" id="PF20652"/>
    </source>
</evidence>
<feature type="region of interest" description="Disordered" evidence="7">
    <location>
        <begin position="1"/>
        <end position="31"/>
    </location>
</feature>
<dbReference type="Proteomes" id="UP001153620">
    <property type="component" value="Chromosome 2"/>
</dbReference>
<keyword evidence="6" id="KW-0175">Coiled coil</keyword>
<dbReference type="GO" id="GO:0000145">
    <property type="term" value="C:exocyst"/>
    <property type="evidence" value="ECO:0007669"/>
    <property type="project" value="UniProtKB-UniRule"/>
</dbReference>
<dbReference type="GO" id="GO:0090522">
    <property type="term" value="P:vesicle tethering involved in exocytosis"/>
    <property type="evidence" value="ECO:0007669"/>
    <property type="project" value="UniProtKB-UniRule"/>
</dbReference>
<reference evidence="10" key="2">
    <citation type="submission" date="2022-10" db="EMBL/GenBank/DDBJ databases">
        <authorList>
            <consortium name="ENA_rothamsted_submissions"/>
            <consortium name="culmorum"/>
            <person name="King R."/>
        </authorList>
    </citation>
    <scope>NUCLEOTIDE SEQUENCE</scope>
</reference>
<evidence type="ECO:0000256" key="7">
    <source>
        <dbReference type="SAM" id="MobiDB-lite"/>
    </source>
</evidence>
<dbReference type="AlphaFoldDB" id="A0A9N9RST0"/>
<dbReference type="Pfam" id="PF20652">
    <property type="entry name" value="Sec8_C"/>
    <property type="match status" value="1"/>
</dbReference>
<organism evidence="10 11">
    <name type="scientific">Chironomus riparius</name>
    <dbReference type="NCBI Taxonomy" id="315576"/>
    <lineage>
        <taxon>Eukaryota</taxon>
        <taxon>Metazoa</taxon>
        <taxon>Ecdysozoa</taxon>
        <taxon>Arthropoda</taxon>
        <taxon>Hexapoda</taxon>
        <taxon>Insecta</taxon>
        <taxon>Pterygota</taxon>
        <taxon>Neoptera</taxon>
        <taxon>Endopterygota</taxon>
        <taxon>Diptera</taxon>
        <taxon>Nematocera</taxon>
        <taxon>Chironomoidea</taxon>
        <taxon>Chironomidae</taxon>
        <taxon>Chironominae</taxon>
        <taxon>Chironomus</taxon>
    </lineage>
</organism>
<comment type="similarity">
    <text evidence="1 5">Belongs to the SEC8 family.</text>
</comment>
<evidence type="ECO:0000256" key="5">
    <source>
        <dbReference type="RuleBase" id="RU367079"/>
    </source>
</evidence>
<dbReference type="GO" id="GO:0006904">
    <property type="term" value="P:vesicle docking involved in exocytosis"/>
    <property type="evidence" value="ECO:0007669"/>
    <property type="project" value="InterPro"/>
</dbReference>
<keyword evidence="4 5" id="KW-0653">Protein transport</keyword>
<dbReference type="PANTHER" id="PTHR14146">
    <property type="entry name" value="EXOCYST COMPLEX COMPONENT 4"/>
    <property type="match status" value="1"/>
</dbReference>
<dbReference type="EMBL" id="OU895878">
    <property type="protein sequence ID" value="CAG9804218.1"/>
    <property type="molecule type" value="Genomic_DNA"/>
</dbReference>
<keyword evidence="3 5" id="KW-0268">Exocytosis</keyword>
<evidence type="ECO:0000313" key="11">
    <source>
        <dbReference type="Proteomes" id="UP001153620"/>
    </source>
</evidence>
<gene>
    <name evidence="10" type="ORF">CHIRRI_LOCUS7111</name>
</gene>
<accession>A0A9N9RST0</accession>
<dbReference type="Pfam" id="PF04048">
    <property type="entry name" value="Sec8_N"/>
    <property type="match status" value="1"/>
</dbReference>
<keyword evidence="2 5" id="KW-0813">Transport</keyword>
<protein>
    <recommendedName>
        <fullName evidence="5">Exocyst complex component Sec8</fullName>
    </recommendedName>
</protein>
<dbReference type="InterPro" id="IPR048630">
    <property type="entry name" value="Sec8_M"/>
</dbReference>
<dbReference type="PANTHER" id="PTHR14146:SF0">
    <property type="entry name" value="EXOCYST COMPLEX COMPONENT 4"/>
    <property type="match status" value="1"/>
</dbReference>
<evidence type="ECO:0000256" key="6">
    <source>
        <dbReference type="SAM" id="Coils"/>
    </source>
</evidence>
<proteinExistence type="inferred from homology"/>
<feature type="domain" description="Exocyst complex component Sec8 N-terminal" evidence="8">
    <location>
        <begin position="36"/>
        <end position="149"/>
    </location>
</feature>
<comment type="function">
    <text evidence="5">Component of the exocyst complex involved in the docking of exocytic vesicles with fusion sites on the plasma membrane.</text>
</comment>
<feature type="domain" description="Exocyst complex component Sec8 middle helical bundle" evidence="9">
    <location>
        <begin position="288"/>
        <end position="466"/>
    </location>
</feature>
<evidence type="ECO:0000256" key="2">
    <source>
        <dbReference type="ARBA" id="ARBA00022448"/>
    </source>
</evidence>
<dbReference type="GO" id="GO:0006893">
    <property type="term" value="P:Golgi to plasma membrane transport"/>
    <property type="evidence" value="ECO:0007669"/>
    <property type="project" value="TreeGrafter"/>
</dbReference>
<evidence type="ECO:0000256" key="3">
    <source>
        <dbReference type="ARBA" id="ARBA00022483"/>
    </source>
</evidence>
<name>A0A9N9RST0_9DIPT</name>
<feature type="coiled-coil region" evidence="6">
    <location>
        <begin position="38"/>
        <end position="67"/>
    </location>
</feature>
<dbReference type="GO" id="GO:0006612">
    <property type="term" value="P:protein targeting to membrane"/>
    <property type="evidence" value="ECO:0007669"/>
    <property type="project" value="UniProtKB-UniRule"/>
</dbReference>
<dbReference type="GO" id="GO:0045202">
    <property type="term" value="C:synapse"/>
    <property type="evidence" value="ECO:0007669"/>
    <property type="project" value="TreeGrafter"/>
</dbReference>
<evidence type="ECO:0000256" key="4">
    <source>
        <dbReference type="ARBA" id="ARBA00022927"/>
    </source>
</evidence>
<reference evidence="10" key="1">
    <citation type="submission" date="2022-01" db="EMBL/GenBank/DDBJ databases">
        <authorList>
            <person name="King R."/>
        </authorList>
    </citation>
    <scope>NUCLEOTIDE SEQUENCE</scope>
</reference>
<dbReference type="GO" id="GO:0032584">
    <property type="term" value="C:growth cone membrane"/>
    <property type="evidence" value="ECO:0007669"/>
    <property type="project" value="TreeGrafter"/>
</dbReference>